<dbReference type="InterPro" id="IPR001138">
    <property type="entry name" value="Zn2Cys6_DnaBD"/>
</dbReference>
<evidence type="ECO:0000313" key="3">
    <source>
        <dbReference type="EMBL" id="PMD60793.1"/>
    </source>
</evidence>
<evidence type="ECO:0000313" key="4">
    <source>
        <dbReference type="Proteomes" id="UP000235371"/>
    </source>
</evidence>
<dbReference type="Gene3D" id="4.10.240.10">
    <property type="entry name" value="Zn(2)-C6 fungal-type DNA-binding domain"/>
    <property type="match status" value="1"/>
</dbReference>
<dbReference type="InterPro" id="IPR052973">
    <property type="entry name" value="Fungal_sec-metab_reg_TF"/>
</dbReference>
<dbReference type="PANTHER" id="PTHR35392">
    <property type="entry name" value="ZN(II)2CYS6 TRANSCRIPTION FACTOR (EUROFUNG)-RELATED-RELATED"/>
    <property type="match status" value="1"/>
</dbReference>
<name>A0A2J6TCR3_9HELO</name>
<dbReference type="CDD" id="cd00067">
    <property type="entry name" value="GAL4"/>
    <property type="match status" value="1"/>
</dbReference>
<dbReference type="InParanoid" id="A0A2J6TCR3"/>
<keyword evidence="1" id="KW-0539">Nucleus</keyword>
<dbReference type="GeneID" id="36580503"/>
<dbReference type="GO" id="GO:0008270">
    <property type="term" value="F:zinc ion binding"/>
    <property type="evidence" value="ECO:0007669"/>
    <property type="project" value="InterPro"/>
</dbReference>
<dbReference type="RefSeq" id="XP_024737697.1">
    <property type="nucleotide sequence ID" value="XM_024872422.1"/>
</dbReference>
<sequence>MLASQDHMQLSNTAFGCFELEHFPQTNDSHPRKRAKFTPQRRKEVALLRGKACLRCRLLKLRCSGDNPCQTCLKAASLSTQSKHLQFSYCVRASLKDLSIFGYSLPQQAKTETIV</sequence>
<dbReference type="PANTHER" id="PTHR35392:SF2">
    <property type="entry name" value="ZN(II)2CYS6 TRANSCRIPTION FACTOR (EUROFUNG)"/>
    <property type="match status" value="1"/>
</dbReference>
<dbReference type="SUPFAM" id="SSF57701">
    <property type="entry name" value="Zn2/Cys6 DNA-binding domain"/>
    <property type="match status" value="1"/>
</dbReference>
<feature type="domain" description="Zn(2)-C6 fungal-type" evidence="2">
    <location>
        <begin position="51"/>
        <end position="75"/>
    </location>
</feature>
<dbReference type="InterPro" id="IPR036864">
    <property type="entry name" value="Zn2-C6_fun-type_DNA-bd_sf"/>
</dbReference>
<dbReference type="AlphaFoldDB" id="A0A2J6TCR3"/>
<dbReference type="EMBL" id="KZ613788">
    <property type="protein sequence ID" value="PMD60793.1"/>
    <property type="molecule type" value="Genomic_DNA"/>
</dbReference>
<dbReference type="GO" id="GO:0000981">
    <property type="term" value="F:DNA-binding transcription factor activity, RNA polymerase II-specific"/>
    <property type="evidence" value="ECO:0007669"/>
    <property type="project" value="InterPro"/>
</dbReference>
<protein>
    <recommendedName>
        <fullName evidence="2">Zn(2)-C6 fungal-type domain-containing protein</fullName>
    </recommendedName>
</protein>
<gene>
    <name evidence="3" type="ORF">K444DRAFT_389896</name>
</gene>
<organism evidence="3 4">
    <name type="scientific">Hyaloscypha bicolor E</name>
    <dbReference type="NCBI Taxonomy" id="1095630"/>
    <lineage>
        <taxon>Eukaryota</taxon>
        <taxon>Fungi</taxon>
        <taxon>Dikarya</taxon>
        <taxon>Ascomycota</taxon>
        <taxon>Pezizomycotina</taxon>
        <taxon>Leotiomycetes</taxon>
        <taxon>Helotiales</taxon>
        <taxon>Hyaloscyphaceae</taxon>
        <taxon>Hyaloscypha</taxon>
        <taxon>Hyaloscypha bicolor</taxon>
    </lineage>
</organism>
<reference evidence="3 4" key="1">
    <citation type="submission" date="2016-04" db="EMBL/GenBank/DDBJ databases">
        <title>A degradative enzymes factory behind the ericoid mycorrhizal symbiosis.</title>
        <authorList>
            <consortium name="DOE Joint Genome Institute"/>
            <person name="Martino E."/>
            <person name="Morin E."/>
            <person name="Grelet G."/>
            <person name="Kuo A."/>
            <person name="Kohler A."/>
            <person name="Daghino S."/>
            <person name="Barry K."/>
            <person name="Choi C."/>
            <person name="Cichocki N."/>
            <person name="Clum A."/>
            <person name="Copeland A."/>
            <person name="Hainaut M."/>
            <person name="Haridas S."/>
            <person name="Labutti K."/>
            <person name="Lindquist E."/>
            <person name="Lipzen A."/>
            <person name="Khouja H.-R."/>
            <person name="Murat C."/>
            <person name="Ohm R."/>
            <person name="Olson A."/>
            <person name="Spatafora J."/>
            <person name="Veneault-Fourrey C."/>
            <person name="Henrissat B."/>
            <person name="Grigoriev I."/>
            <person name="Martin F."/>
            <person name="Perotto S."/>
        </authorList>
    </citation>
    <scope>NUCLEOTIDE SEQUENCE [LARGE SCALE GENOMIC DNA]</scope>
    <source>
        <strain evidence="3 4">E</strain>
    </source>
</reference>
<accession>A0A2J6TCR3</accession>
<proteinExistence type="predicted"/>
<keyword evidence="4" id="KW-1185">Reference proteome</keyword>
<evidence type="ECO:0000259" key="2">
    <source>
        <dbReference type="Pfam" id="PF00172"/>
    </source>
</evidence>
<dbReference type="Pfam" id="PF00172">
    <property type="entry name" value="Zn_clus"/>
    <property type="match status" value="1"/>
</dbReference>
<evidence type="ECO:0000256" key="1">
    <source>
        <dbReference type="ARBA" id="ARBA00023242"/>
    </source>
</evidence>
<dbReference type="Proteomes" id="UP000235371">
    <property type="component" value="Unassembled WGS sequence"/>
</dbReference>